<evidence type="ECO:0000313" key="1">
    <source>
        <dbReference type="EMBL" id="KAL2061263.1"/>
    </source>
</evidence>
<proteinExistence type="predicted"/>
<organism evidence="1 2">
    <name type="scientific">Oculimacula yallundae</name>
    <dbReference type="NCBI Taxonomy" id="86028"/>
    <lineage>
        <taxon>Eukaryota</taxon>
        <taxon>Fungi</taxon>
        <taxon>Dikarya</taxon>
        <taxon>Ascomycota</taxon>
        <taxon>Pezizomycotina</taxon>
        <taxon>Leotiomycetes</taxon>
        <taxon>Helotiales</taxon>
        <taxon>Ploettnerulaceae</taxon>
        <taxon>Oculimacula</taxon>
    </lineage>
</organism>
<accession>A0ABR4BUH2</accession>
<keyword evidence="2" id="KW-1185">Reference proteome</keyword>
<dbReference type="EMBL" id="JAZHXI010000019">
    <property type="protein sequence ID" value="KAL2061263.1"/>
    <property type="molecule type" value="Genomic_DNA"/>
</dbReference>
<sequence>MSNAYDKNVIDGYIGHIVRELDQKMHANFERALRLVKSGDHLARVAEVTDGLMLRTMHNADDEVHTLGCWIHNEDHAKSILTGIKACMSQEVIVFGIGLREIALNGRARHPYIPKPGFNEFRPVVHTYEGCRLQGCNQEHFKTPYQIWKGNSGEESKQYWEKQRVEQMAKYGW</sequence>
<reference evidence="1 2" key="1">
    <citation type="journal article" date="2024" name="Commun. Biol.">
        <title>Comparative genomic analysis of thermophilic fungi reveals convergent evolutionary adaptations and gene losses.</title>
        <authorList>
            <person name="Steindorff A.S."/>
            <person name="Aguilar-Pontes M.V."/>
            <person name="Robinson A.J."/>
            <person name="Andreopoulos B."/>
            <person name="LaButti K."/>
            <person name="Kuo A."/>
            <person name="Mondo S."/>
            <person name="Riley R."/>
            <person name="Otillar R."/>
            <person name="Haridas S."/>
            <person name="Lipzen A."/>
            <person name="Grimwood J."/>
            <person name="Schmutz J."/>
            <person name="Clum A."/>
            <person name="Reid I.D."/>
            <person name="Moisan M.C."/>
            <person name="Butler G."/>
            <person name="Nguyen T.T.M."/>
            <person name="Dewar K."/>
            <person name="Conant G."/>
            <person name="Drula E."/>
            <person name="Henrissat B."/>
            <person name="Hansel C."/>
            <person name="Singer S."/>
            <person name="Hutchinson M.I."/>
            <person name="de Vries R.P."/>
            <person name="Natvig D.O."/>
            <person name="Powell A.J."/>
            <person name="Tsang A."/>
            <person name="Grigoriev I.V."/>
        </authorList>
    </citation>
    <scope>NUCLEOTIDE SEQUENCE [LARGE SCALE GENOMIC DNA]</scope>
    <source>
        <strain evidence="1 2">CBS 494.80</strain>
    </source>
</reference>
<gene>
    <name evidence="1" type="ORF">VTL71DRAFT_7536</name>
</gene>
<comment type="caution">
    <text evidence="1">The sequence shown here is derived from an EMBL/GenBank/DDBJ whole genome shotgun (WGS) entry which is preliminary data.</text>
</comment>
<protein>
    <submittedName>
        <fullName evidence="1">Uncharacterized protein</fullName>
    </submittedName>
</protein>
<evidence type="ECO:0000313" key="2">
    <source>
        <dbReference type="Proteomes" id="UP001595075"/>
    </source>
</evidence>
<dbReference type="Proteomes" id="UP001595075">
    <property type="component" value="Unassembled WGS sequence"/>
</dbReference>
<name>A0ABR4BUH2_9HELO</name>